<feature type="domain" description="C2" evidence="5">
    <location>
        <begin position="83"/>
        <end position="216"/>
    </location>
</feature>
<gene>
    <name evidence="9" type="ORF">MONBRDRAFT_34784</name>
</gene>
<feature type="compositionally biased region" description="Basic and acidic residues" evidence="3">
    <location>
        <begin position="861"/>
        <end position="875"/>
    </location>
</feature>
<dbReference type="Pfam" id="PF00168">
    <property type="entry name" value="C2"/>
    <property type="match status" value="2"/>
</dbReference>
<feature type="region of interest" description="Disordered" evidence="3">
    <location>
        <begin position="861"/>
        <end position="895"/>
    </location>
</feature>
<dbReference type="EMBL" id="CH991593">
    <property type="protein sequence ID" value="EDQ84249.1"/>
    <property type="molecule type" value="Genomic_DNA"/>
</dbReference>
<dbReference type="PROSITE" id="PS51259">
    <property type="entry name" value="MHD2"/>
    <property type="match status" value="1"/>
</dbReference>
<evidence type="ECO:0000259" key="5">
    <source>
        <dbReference type="PROSITE" id="PS50004"/>
    </source>
</evidence>
<keyword evidence="10" id="KW-1185">Reference proteome</keyword>
<dbReference type="InterPro" id="IPR000008">
    <property type="entry name" value="C2_dom"/>
</dbReference>
<evidence type="ECO:0008006" key="11">
    <source>
        <dbReference type="Google" id="ProtNLM"/>
    </source>
</evidence>
<dbReference type="eggNOG" id="KOG0694">
    <property type="taxonomic scope" value="Eukaryota"/>
</dbReference>
<dbReference type="PROSITE" id="PS00479">
    <property type="entry name" value="ZF_DAG_PE_1"/>
    <property type="match status" value="1"/>
</dbReference>
<evidence type="ECO:0000259" key="7">
    <source>
        <dbReference type="PROSITE" id="PS51258"/>
    </source>
</evidence>
<dbReference type="Gene3D" id="1.10.357.50">
    <property type="match status" value="1"/>
</dbReference>
<dbReference type="Gene3D" id="3.30.60.20">
    <property type="match status" value="1"/>
</dbReference>
<feature type="compositionally biased region" description="Polar residues" evidence="3">
    <location>
        <begin position="729"/>
        <end position="739"/>
    </location>
</feature>
<feature type="signal peptide" evidence="4">
    <location>
        <begin position="1"/>
        <end position="20"/>
    </location>
</feature>
<keyword evidence="2" id="KW-0862">Zinc</keyword>
<dbReference type="eggNOG" id="KOG1011">
    <property type="taxonomic scope" value="Eukaryota"/>
</dbReference>
<dbReference type="PROSITE" id="PS51258">
    <property type="entry name" value="MHD1"/>
    <property type="match status" value="1"/>
</dbReference>
<evidence type="ECO:0000256" key="4">
    <source>
        <dbReference type="SAM" id="SignalP"/>
    </source>
</evidence>
<evidence type="ECO:0000313" key="10">
    <source>
        <dbReference type="Proteomes" id="UP000001357"/>
    </source>
</evidence>
<feature type="compositionally biased region" description="Acidic residues" evidence="3">
    <location>
        <begin position="744"/>
        <end position="754"/>
    </location>
</feature>
<dbReference type="InterPro" id="IPR010439">
    <property type="entry name" value="MUN_dom"/>
</dbReference>
<dbReference type="KEGG" id="mbr:MONBRDRAFT_34784"/>
<dbReference type="PANTHER" id="PTHR22968:SF14">
    <property type="entry name" value="PROTEIN KINASE C"/>
    <property type="match status" value="1"/>
</dbReference>
<dbReference type="Gene3D" id="1.20.58.1100">
    <property type="match status" value="1"/>
</dbReference>
<dbReference type="InterPro" id="IPR002219">
    <property type="entry name" value="PKC_DAG/PE"/>
</dbReference>
<evidence type="ECO:0000256" key="1">
    <source>
        <dbReference type="ARBA" id="ARBA00022723"/>
    </source>
</evidence>
<dbReference type="Gene3D" id="2.60.40.150">
    <property type="entry name" value="C2 domain"/>
    <property type="match status" value="2"/>
</dbReference>
<dbReference type="SMR" id="A9VE23"/>
<accession>A9VE23</accession>
<name>A9VE23_MONBE</name>
<evidence type="ECO:0000256" key="3">
    <source>
        <dbReference type="SAM" id="MobiDB-lite"/>
    </source>
</evidence>
<dbReference type="AlphaFoldDB" id="A9VE23"/>
<dbReference type="Pfam" id="PF00130">
    <property type="entry name" value="C1_1"/>
    <property type="match status" value="1"/>
</dbReference>
<dbReference type="PANTHER" id="PTHR22968">
    <property type="entry name" value="PROTEIN KINASE C, MU"/>
    <property type="match status" value="1"/>
</dbReference>
<evidence type="ECO:0000313" key="9">
    <source>
        <dbReference type="EMBL" id="EDQ84249.1"/>
    </source>
</evidence>
<sequence length="1256" mass="140701">MCNFFSLSLSLSLLSHLSLSLSLSLDERASASRRLDWIGMAEGAEAAASVEDGGLNRAEVADFALSAIKHVKPLGTSNVCERVQAETYVRQLYREELAQAERHAPKYHLLVHMKHARNLLPKYKKITSHPFATAVYGNAMRRTPTIEDTLDPDFDCQLQIPLGSAKLTAPLKLAVWCDAPADGELDDVSISSSTSRFSFAPWHRAEEQVREGKVRFLGQAALKPAEVTELAQSGKPVELALQKRNPRSHVRGTLTVAFRLMNVTTAKLRPDAVEYAVSPLWAVPQQLGKEDALAWHLLLVSEYVRVLTKSPHAELEWPQMVALLSFLTHQVSFQPITHPDLEETMSCLRLTTAIVGSITTSLEDLVDFMRPDLEQYKFQFVAHSRIVPPIFDHFLSVFVLACRLIKYFRPVAPAVADVVSKAVLTCKSQMYKLIWASAQAENVDQPVLQLQTMCEMIDAELKYDLVFYINYFQRHALVDIVALNVMGLCQPHAAQCRELLLDPAFSVPLPFELFDLLKKIRSFRKRYIESLTTGQCAKVYGDLYTWFLPHASRWLQNLAKQGVKYAERAYKLDPGQPISDRHLHSTAVVDLLTFFTQNVYELVELGWEDLATAGTLYQLFAEVVVQTVHTYSTLLRAPFPPPSAASQFQPLTSALCIAINNIAQLSDGIMDLQESVLKHLFQLQTEQANRKAELEGESSYELHPLAREPPRPTGLRAIGLRLGFRSVGQAPSASNTSHNYDSDGSTDDDDDDLQERDANNARPHVAIDPVAAVKQSFKLAAEELSGGLLPLLDRITATFRLTVDQYLGFLLGFRKSKPLFAEVFKADTFSSTTKAKFGKDKILGLSDRKMDKVKRRMERMMRESRRATWRRHETTRGPLAMPSKPPTAKGGRSRSETEVLLDEHKLRISMEPLLDYLDESFQIMSDNLYEDVFNHVLARLWDMVLMVVQARLSSFRTGILTMHQSTTMLNFLEILKAYFMADGEGLPSVRLETRSYDGICHQLRLGQHTTEEIMWMYHGYQAEKMLTPETAHKASMTFQIVVTVHGCRNLPAVASVGQMNVGVNVTVRQRLASGATNLETKALAPVQEGLNPKLNASCEFKLFELRGTVHLEVAHIDGRKRTFLGEATCTLEDMDFAAHQDMELEQPLVPLLDRRAHTLLRVLLMRAGDPVARDFVQQRMGEVGDRGDASGSKLHIVHGHFFRASRHALPPSCAVCNKLILGLGKAAYECELCFETVHKRCHVSAAPCATGTGARF</sequence>
<dbReference type="InterPro" id="IPR014772">
    <property type="entry name" value="Munc13_dom-2"/>
</dbReference>
<dbReference type="Proteomes" id="UP000001357">
    <property type="component" value="Unassembled WGS sequence"/>
</dbReference>
<dbReference type="GO" id="GO:0008270">
    <property type="term" value="F:zinc ion binding"/>
    <property type="evidence" value="ECO:0007669"/>
    <property type="project" value="UniProtKB-KW"/>
</dbReference>
<dbReference type="PROSITE" id="PS50004">
    <property type="entry name" value="C2"/>
    <property type="match status" value="2"/>
</dbReference>
<evidence type="ECO:0000259" key="8">
    <source>
        <dbReference type="PROSITE" id="PS51259"/>
    </source>
</evidence>
<proteinExistence type="predicted"/>
<feature type="region of interest" description="Disordered" evidence="3">
    <location>
        <begin position="692"/>
        <end position="711"/>
    </location>
</feature>
<dbReference type="InterPro" id="IPR035892">
    <property type="entry name" value="C2_domain_sf"/>
</dbReference>
<feature type="region of interest" description="Disordered" evidence="3">
    <location>
        <begin position="728"/>
        <end position="765"/>
    </location>
</feature>
<dbReference type="GO" id="GO:0005829">
    <property type="term" value="C:cytosol"/>
    <property type="evidence" value="ECO:0000318"/>
    <property type="project" value="GO_Central"/>
</dbReference>
<dbReference type="InterPro" id="IPR046349">
    <property type="entry name" value="C1-like_sf"/>
</dbReference>
<feature type="domain" description="MHD2" evidence="8">
    <location>
        <begin position="907"/>
        <end position="1017"/>
    </location>
</feature>
<feature type="chain" id="PRO_5002743036" description="Phorbol-ester/DAG-type domain-containing protein" evidence="4">
    <location>
        <begin position="21"/>
        <end position="1256"/>
    </location>
</feature>
<keyword evidence="4" id="KW-0732">Signal</keyword>
<dbReference type="STRING" id="81824.A9VE23"/>
<keyword evidence="1" id="KW-0479">Metal-binding</keyword>
<dbReference type="Pfam" id="PF06292">
    <property type="entry name" value="MUN"/>
    <property type="match status" value="1"/>
</dbReference>
<reference evidence="9 10" key="1">
    <citation type="journal article" date="2008" name="Nature">
        <title>The genome of the choanoflagellate Monosiga brevicollis and the origin of metazoans.</title>
        <authorList>
            <consortium name="JGI Sequencing"/>
            <person name="King N."/>
            <person name="Westbrook M.J."/>
            <person name="Young S.L."/>
            <person name="Kuo A."/>
            <person name="Abedin M."/>
            <person name="Chapman J."/>
            <person name="Fairclough S."/>
            <person name="Hellsten U."/>
            <person name="Isogai Y."/>
            <person name="Letunic I."/>
            <person name="Marr M."/>
            <person name="Pincus D."/>
            <person name="Putnam N."/>
            <person name="Rokas A."/>
            <person name="Wright K.J."/>
            <person name="Zuzow R."/>
            <person name="Dirks W."/>
            <person name="Good M."/>
            <person name="Goodstein D."/>
            <person name="Lemons D."/>
            <person name="Li W."/>
            <person name="Lyons J.B."/>
            <person name="Morris A."/>
            <person name="Nichols S."/>
            <person name="Richter D.J."/>
            <person name="Salamov A."/>
            <person name="Bork P."/>
            <person name="Lim W.A."/>
            <person name="Manning G."/>
            <person name="Miller W.T."/>
            <person name="McGinnis W."/>
            <person name="Shapiro H."/>
            <person name="Tjian R."/>
            <person name="Grigoriev I.V."/>
            <person name="Rokhsar D."/>
        </authorList>
    </citation>
    <scope>NUCLEOTIDE SEQUENCE [LARGE SCALE GENOMIC DNA]</scope>
    <source>
        <strain evidence="10">MX1 / ATCC 50154</strain>
    </source>
</reference>
<evidence type="ECO:0000256" key="2">
    <source>
        <dbReference type="ARBA" id="ARBA00022833"/>
    </source>
</evidence>
<dbReference type="SUPFAM" id="SSF57889">
    <property type="entry name" value="Cysteine-rich domain"/>
    <property type="match status" value="1"/>
</dbReference>
<dbReference type="CDD" id="cd00030">
    <property type="entry name" value="C2"/>
    <property type="match status" value="2"/>
</dbReference>
<evidence type="ECO:0000259" key="6">
    <source>
        <dbReference type="PROSITE" id="PS50081"/>
    </source>
</evidence>
<dbReference type="SUPFAM" id="SSF49562">
    <property type="entry name" value="C2 domain (Calcium/lipid-binding domain, CaLB)"/>
    <property type="match status" value="2"/>
</dbReference>
<dbReference type="SMART" id="SM00239">
    <property type="entry name" value="C2"/>
    <property type="match status" value="2"/>
</dbReference>
<dbReference type="GO" id="GO:0007200">
    <property type="term" value="P:phospholipase C-activating G protein-coupled receptor signaling pathway"/>
    <property type="evidence" value="ECO:0000318"/>
    <property type="project" value="GO_Central"/>
</dbReference>
<dbReference type="SMART" id="SM00109">
    <property type="entry name" value="C1"/>
    <property type="match status" value="1"/>
</dbReference>
<protein>
    <recommendedName>
        <fullName evidence="11">Phorbol-ester/DAG-type domain-containing protein</fullName>
    </recommendedName>
</protein>
<dbReference type="GO" id="GO:0016020">
    <property type="term" value="C:membrane"/>
    <property type="evidence" value="ECO:0007669"/>
    <property type="project" value="UniProtKB-SubCell"/>
</dbReference>
<dbReference type="GeneID" id="5896203"/>
<dbReference type="RefSeq" id="XP_001750973.1">
    <property type="nucleotide sequence ID" value="XM_001750921.1"/>
</dbReference>
<feature type="domain" description="C2" evidence="5">
    <location>
        <begin position="1020"/>
        <end position="1144"/>
    </location>
</feature>
<feature type="domain" description="MHD1" evidence="7">
    <location>
        <begin position="514"/>
        <end position="635"/>
    </location>
</feature>
<feature type="domain" description="Phorbol-ester/DAG-type" evidence="6">
    <location>
        <begin position="1199"/>
        <end position="1248"/>
    </location>
</feature>
<dbReference type="InterPro" id="IPR014770">
    <property type="entry name" value="Munc13_1"/>
</dbReference>
<dbReference type="OMA" id="SHYARIE"/>
<dbReference type="GO" id="GO:0004674">
    <property type="term" value="F:protein serine/threonine kinase activity"/>
    <property type="evidence" value="ECO:0000318"/>
    <property type="project" value="GO_Central"/>
</dbReference>
<dbReference type="InParanoid" id="A9VE23"/>
<dbReference type="GO" id="GO:0035556">
    <property type="term" value="P:intracellular signal transduction"/>
    <property type="evidence" value="ECO:0000318"/>
    <property type="project" value="GO_Central"/>
</dbReference>
<dbReference type="PROSITE" id="PS50081">
    <property type="entry name" value="ZF_DAG_PE_2"/>
    <property type="match status" value="1"/>
</dbReference>
<organism evidence="9 10">
    <name type="scientific">Monosiga brevicollis</name>
    <name type="common">Choanoflagellate</name>
    <dbReference type="NCBI Taxonomy" id="81824"/>
    <lineage>
        <taxon>Eukaryota</taxon>
        <taxon>Choanoflagellata</taxon>
        <taxon>Craspedida</taxon>
        <taxon>Salpingoecidae</taxon>
        <taxon>Monosiga</taxon>
    </lineage>
</organism>